<accession>A0A4Y2T3Y3</accession>
<keyword evidence="1" id="KW-0472">Membrane</keyword>
<feature type="transmembrane region" description="Helical" evidence="1">
    <location>
        <begin position="61"/>
        <end position="83"/>
    </location>
</feature>
<dbReference type="PANTHER" id="PTHR47331">
    <property type="entry name" value="PHD-TYPE DOMAIN-CONTAINING PROTEIN"/>
    <property type="match status" value="1"/>
</dbReference>
<dbReference type="OrthoDB" id="8057024at2759"/>
<gene>
    <name evidence="2" type="ORF">AVEN_65717_1</name>
</gene>
<sequence>MKCIEKVKITRFILTDTWLRIVLQGFADASEAAYGAVVYLQCFYLNNSAKVTIVASKLRVAPIRVISIPLLELCACVLLAQLVKKIRNSLRLEISNIVLHTDSTIALAWLNTPANHLKTFIANRVSKVQRLTENCYWTHVQSPLNPADLVSRGASPRDLPELKFWWSGPSFLEEVNFQVDQDHP</sequence>
<evidence type="ECO:0000313" key="3">
    <source>
        <dbReference type="Proteomes" id="UP000499080"/>
    </source>
</evidence>
<evidence type="ECO:0000256" key="1">
    <source>
        <dbReference type="SAM" id="Phobius"/>
    </source>
</evidence>
<organism evidence="2 3">
    <name type="scientific">Araneus ventricosus</name>
    <name type="common">Orbweaver spider</name>
    <name type="synonym">Epeira ventricosa</name>
    <dbReference type="NCBI Taxonomy" id="182803"/>
    <lineage>
        <taxon>Eukaryota</taxon>
        <taxon>Metazoa</taxon>
        <taxon>Ecdysozoa</taxon>
        <taxon>Arthropoda</taxon>
        <taxon>Chelicerata</taxon>
        <taxon>Arachnida</taxon>
        <taxon>Araneae</taxon>
        <taxon>Araneomorphae</taxon>
        <taxon>Entelegynae</taxon>
        <taxon>Araneoidea</taxon>
        <taxon>Araneidae</taxon>
        <taxon>Araneus</taxon>
    </lineage>
</organism>
<name>A0A4Y2T3Y3_ARAVE</name>
<keyword evidence="1" id="KW-1133">Transmembrane helix</keyword>
<dbReference type="EMBL" id="BGPR01025335">
    <property type="protein sequence ID" value="GBN94139.1"/>
    <property type="molecule type" value="Genomic_DNA"/>
</dbReference>
<reference evidence="2 3" key="1">
    <citation type="journal article" date="2019" name="Sci. Rep.">
        <title>Orb-weaving spider Araneus ventricosus genome elucidates the spidroin gene catalogue.</title>
        <authorList>
            <person name="Kono N."/>
            <person name="Nakamura H."/>
            <person name="Ohtoshi R."/>
            <person name="Moran D.A.P."/>
            <person name="Shinohara A."/>
            <person name="Yoshida Y."/>
            <person name="Fujiwara M."/>
            <person name="Mori M."/>
            <person name="Tomita M."/>
            <person name="Arakawa K."/>
        </authorList>
    </citation>
    <scope>NUCLEOTIDE SEQUENCE [LARGE SCALE GENOMIC DNA]</scope>
</reference>
<proteinExistence type="predicted"/>
<evidence type="ECO:0008006" key="4">
    <source>
        <dbReference type="Google" id="ProtNLM"/>
    </source>
</evidence>
<keyword evidence="1" id="KW-0812">Transmembrane</keyword>
<keyword evidence="3" id="KW-1185">Reference proteome</keyword>
<dbReference type="Pfam" id="PF05380">
    <property type="entry name" value="Peptidase_A17"/>
    <property type="match status" value="1"/>
</dbReference>
<comment type="caution">
    <text evidence="2">The sequence shown here is derived from an EMBL/GenBank/DDBJ whole genome shotgun (WGS) entry which is preliminary data.</text>
</comment>
<dbReference type="Proteomes" id="UP000499080">
    <property type="component" value="Unassembled WGS sequence"/>
</dbReference>
<dbReference type="InterPro" id="IPR008042">
    <property type="entry name" value="Retrotrans_Pao"/>
</dbReference>
<dbReference type="AlphaFoldDB" id="A0A4Y2T3Y3"/>
<evidence type="ECO:0000313" key="2">
    <source>
        <dbReference type="EMBL" id="GBN94139.1"/>
    </source>
</evidence>
<protein>
    <recommendedName>
        <fullName evidence="4">RNase H type-1 domain-containing protein</fullName>
    </recommendedName>
</protein>